<evidence type="ECO:0000256" key="1">
    <source>
        <dbReference type="SAM" id="MobiDB-lite"/>
    </source>
</evidence>
<reference evidence="3" key="1">
    <citation type="journal article" date="2012" name="Proc. Natl. Acad. Sci. U.S.A.">
        <title>Antigenic diversity is generated by distinct evolutionary mechanisms in African trypanosome species.</title>
        <authorList>
            <person name="Jackson A.P."/>
            <person name="Berry A."/>
            <person name="Aslett M."/>
            <person name="Allison H.C."/>
            <person name="Burton P."/>
            <person name="Vavrova-Anderson J."/>
            <person name="Brown R."/>
            <person name="Browne H."/>
            <person name="Corton N."/>
            <person name="Hauser H."/>
            <person name="Gamble J."/>
            <person name="Gilderthorp R."/>
            <person name="Marcello L."/>
            <person name="McQuillan J."/>
            <person name="Otto T.D."/>
            <person name="Quail M.A."/>
            <person name="Sanders M.J."/>
            <person name="van Tonder A."/>
            <person name="Ginger M.L."/>
            <person name="Field M.C."/>
            <person name="Barry J.D."/>
            <person name="Hertz-Fowler C."/>
            <person name="Berriman M."/>
        </authorList>
    </citation>
    <scope>NUCLEOTIDE SEQUENCE</scope>
    <source>
        <strain evidence="3">Y486</strain>
    </source>
</reference>
<dbReference type="VEuPathDB" id="TriTrypDB:TvY486_1100210"/>
<dbReference type="Gene3D" id="3.30.70.330">
    <property type="match status" value="1"/>
</dbReference>
<dbReference type="SUPFAM" id="SSF54928">
    <property type="entry name" value="RNA-binding domain, RBD"/>
    <property type="match status" value="1"/>
</dbReference>
<dbReference type="InterPro" id="IPR000504">
    <property type="entry name" value="RRM_dom"/>
</dbReference>
<dbReference type="GO" id="GO:0003723">
    <property type="term" value="F:RNA binding"/>
    <property type="evidence" value="ECO:0007669"/>
    <property type="project" value="InterPro"/>
</dbReference>
<dbReference type="Gene3D" id="3.10.590.10">
    <property type="entry name" value="ph1033 like domains"/>
    <property type="match status" value="1"/>
</dbReference>
<feature type="non-terminal residue" evidence="3">
    <location>
        <position position="1"/>
    </location>
</feature>
<evidence type="ECO:0000259" key="2">
    <source>
        <dbReference type="Pfam" id="PF00076"/>
    </source>
</evidence>
<dbReference type="Pfam" id="PF00076">
    <property type="entry name" value="RRM_1"/>
    <property type="match status" value="1"/>
</dbReference>
<sequence>FFYALHPLHVSACKTLGRPGRVGVRSCVAEEKRMWKKKGCGMTADGNPTSFVFVNGTKITLRDDGRLALYSHFPEGSVLFDSSDVPPREVPLSAATGERGVTLHRLLPHSHYEAYAPDAATGDLFPLVCECICAYVSGLPPNTTAEMLGRFFESFDMVEEADVFTTATGECNGCGWVILQDPTKLFLVPSVMEFFPRNFIYVALSDVVPQGSICRLPMAVQQRDCGKSRVVSRVRPTGGARCVAERKQVNHVAPAGRSIPIVSGVTASVAKGSGDSGTHYFVVALGKEEAEHAVADSAIFTSIPNQRAFYKTMERGPVVLIFVLPEYAAVFGYGRLLPRSVDNEHGTACPVEWIRHHVFIQQVNLAGARSVPIGKMNDGVPLKHEIGENICQLADAYPNIEHAPTPMLTPAPRSHYKNSATRRRAAVNGTSRPETMPAPVLPSEAPRQSTWCSVAGAKRTLGEKHRRF</sequence>
<proteinExistence type="predicted"/>
<dbReference type="EMBL" id="HE573027">
    <property type="protein sequence ID" value="CCC52536.1"/>
    <property type="molecule type" value="Genomic_DNA"/>
</dbReference>
<gene>
    <name evidence="3" type="ORF">TVY486_1100210</name>
</gene>
<protein>
    <recommendedName>
        <fullName evidence="2">RRM domain-containing protein</fullName>
    </recommendedName>
</protein>
<accession>G0U9Q6</accession>
<feature type="domain" description="RRM" evidence="2">
    <location>
        <begin position="135"/>
        <end position="180"/>
    </location>
</feature>
<dbReference type="CDD" id="cd00590">
    <property type="entry name" value="RRM_SF"/>
    <property type="match status" value="1"/>
</dbReference>
<organism evidence="3">
    <name type="scientific">Trypanosoma vivax (strain Y486)</name>
    <dbReference type="NCBI Taxonomy" id="1055687"/>
    <lineage>
        <taxon>Eukaryota</taxon>
        <taxon>Discoba</taxon>
        <taxon>Euglenozoa</taxon>
        <taxon>Kinetoplastea</taxon>
        <taxon>Metakinetoplastina</taxon>
        <taxon>Trypanosomatida</taxon>
        <taxon>Trypanosomatidae</taxon>
        <taxon>Trypanosoma</taxon>
        <taxon>Duttonella</taxon>
    </lineage>
</organism>
<dbReference type="AlphaFoldDB" id="G0U9Q6"/>
<evidence type="ECO:0000313" key="3">
    <source>
        <dbReference type="EMBL" id="CCC52536.1"/>
    </source>
</evidence>
<feature type="compositionally biased region" description="Basic residues" evidence="1">
    <location>
        <begin position="414"/>
        <end position="425"/>
    </location>
</feature>
<name>G0U9Q6_TRYVY</name>
<feature type="region of interest" description="Disordered" evidence="1">
    <location>
        <begin position="407"/>
        <end position="448"/>
    </location>
</feature>
<dbReference type="InterPro" id="IPR012677">
    <property type="entry name" value="Nucleotide-bd_a/b_plait_sf"/>
</dbReference>
<dbReference type="InterPro" id="IPR035979">
    <property type="entry name" value="RBD_domain_sf"/>
</dbReference>